<evidence type="ECO:0000313" key="4">
    <source>
        <dbReference type="EMBL" id="ACU62955.1"/>
    </source>
</evidence>
<keyword evidence="2" id="KW-0119">Carbohydrate metabolism</keyword>
<dbReference type="GO" id="GO:0006006">
    <property type="term" value="P:glucose metabolic process"/>
    <property type="evidence" value="ECO:0007669"/>
    <property type="project" value="UniProtKB-KW"/>
</dbReference>
<dbReference type="RefSeq" id="WP_012793122.1">
    <property type="nucleotide sequence ID" value="NC_013132.1"/>
</dbReference>
<dbReference type="SUPFAM" id="SSF51004">
    <property type="entry name" value="C-terminal (heme d1) domain of cytochrome cd1-nitrite reductase"/>
    <property type="match status" value="1"/>
</dbReference>
<dbReference type="InterPro" id="IPR015943">
    <property type="entry name" value="WD40/YVTN_repeat-like_dom_sf"/>
</dbReference>
<evidence type="ECO:0000256" key="3">
    <source>
        <dbReference type="SAM" id="SignalP"/>
    </source>
</evidence>
<gene>
    <name evidence="4" type="ordered locus">Cpin_5526</name>
</gene>
<dbReference type="PANTHER" id="PTHR30344:SF1">
    <property type="entry name" value="6-PHOSPHOGLUCONOLACTONASE"/>
    <property type="match status" value="1"/>
</dbReference>
<sequence length="375" mass="41701">MLKRSTLLLLLAMFTHLLSYSQDTYLFVGSYNGAKDKDGIYIYRMNMQTGQLTKVCTYSAILNPSYLILSRDGQYIYACSETRTPGMGSVSSYTFDRQQQKITLLSKQDSGGENPVYLTTDKSGAWLVNGNYTGGSIAVFPLKADGTIAPAVKVIPFTDHSIDTGRQKTAHIHSTVFSPDDRYVFSPDLGADKIRRYRFEAAQSQPLQPDSSVRAVPGSGPRHFTFHPNGKYAYCIEEMAGAVSAYRYADGQLDSIQRLMTHGKEPYGFYNSADIHIAPDGRFLYASNRGDENNIAIYRIGDDGRLTFVAYQSTLGEHPRNFLIDPSGKFLLVANQISGDVVVFRRNIQTGRLTYTGVKVKMTGPSSLQIKTYHN</sequence>
<evidence type="ECO:0000256" key="2">
    <source>
        <dbReference type="ARBA" id="ARBA00022526"/>
    </source>
</evidence>
<dbReference type="InterPro" id="IPR019405">
    <property type="entry name" value="Lactonase_7-beta_prop"/>
</dbReference>
<dbReference type="Gene3D" id="2.130.10.10">
    <property type="entry name" value="YVTN repeat-like/Quinoprotein amine dehydrogenase"/>
    <property type="match status" value="1"/>
</dbReference>
<protein>
    <submittedName>
        <fullName evidence="4">6-phosphogluconolactonase</fullName>
        <ecNumber evidence="4">3.1.1.31</ecNumber>
    </submittedName>
</protein>
<keyword evidence="3" id="KW-0732">Signal</keyword>
<comment type="similarity">
    <text evidence="1">Belongs to the cycloisomerase 2 family.</text>
</comment>
<organism evidence="4 5">
    <name type="scientific">Chitinophaga pinensis (strain ATCC 43595 / DSM 2588 / LMG 13176 / NBRC 15968 / NCIMB 11800 / UQM 2034)</name>
    <dbReference type="NCBI Taxonomy" id="485918"/>
    <lineage>
        <taxon>Bacteria</taxon>
        <taxon>Pseudomonadati</taxon>
        <taxon>Bacteroidota</taxon>
        <taxon>Chitinophagia</taxon>
        <taxon>Chitinophagales</taxon>
        <taxon>Chitinophagaceae</taxon>
        <taxon>Chitinophaga</taxon>
    </lineage>
</organism>
<name>A0A979G8X2_CHIPD</name>
<dbReference type="PANTHER" id="PTHR30344">
    <property type="entry name" value="6-PHOSPHOGLUCONOLACTONASE-RELATED"/>
    <property type="match status" value="1"/>
</dbReference>
<evidence type="ECO:0000313" key="5">
    <source>
        <dbReference type="Proteomes" id="UP000002215"/>
    </source>
</evidence>
<dbReference type="InterPro" id="IPR011048">
    <property type="entry name" value="Haem_d1_sf"/>
</dbReference>
<dbReference type="GO" id="GO:0005829">
    <property type="term" value="C:cytosol"/>
    <property type="evidence" value="ECO:0007669"/>
    <property type="project" value="TreeGrafter"/>
</dbReference>
<feature type="signal peptide" evidence="3">
    <location>
        <begin position="1"/>
        <end position="21"/>
    </location>
</feature>
<dbReference type="EC" id="3.1.1.31" evidence="4"/>
<feature type="chain" id="PRO_5037149817" evidence="3">
    <location>
        <begin position="22"/>
        <end position="375"/>
    </location>
</feature>
<evidence type="ECO:0000256" key="1">
    <source>
        <dbReference type="ARBA" id="ARBA00005564"/>
    </source>
</evidence>
<reference evidence="5" key="1">
    <citation type="submission" date="2009-08" db="EMBL/GenBank/DDBJ databases">
        <title>The complete genome of Chitinophaga pinensis DSM 2588.</title>
        <authorList>
            <consortium name="US DOE Joint Genome Institute (JGI-PGF)"/>
            <person name="Lucas S."/>
            <person name="Copeland A."/>
            <person name="Lapidus A."/>
            <person name="Glavina del Rio T."/>
            <person name="Dalin E."/>
            <person name="Tice H."/>
            <person name="Bruce D."/>
            <person name="Goodwin L."/>
            <person name="Pitluck S."/>
            <person name="Kyrpides N."/>
            <person name="Mavromatis K."/>
            <person name="Ivanova N."/>
            <person name="Mikhailova N."/>
            <person name="Sims D."/>
            <person name="Meinche L."/>
            <person name="Brettin T."/>
            <person name="Detter J.C."/>
            <person name="Han C."/>
            <person name="Larimer F."/>
            <person name="Land M."/>
            <person name="Hauser L."/>
            <person name="Markowitz V."/>
            <person name="Cheng J.-F."/>
            <person name="Hugenholtz P."/>
            <person name="Woyke T."/>
            <person name="Wu D."/>
            <person name="Spring S."/>
            <person name="Klenk H.-P."/>
            <person name="Eisen J.A."/>
        </authorList>
    </citation>
    <scope>NUCLEOTIDE SEQUENCE [LARGE SCALE GENOMIC DNA]</scope>
    <source>
        <strain evidence="5">ATCC 43595 / DSM 2588 / LMG 13176 / NBRC 15968 / NCIMB 11800 / UQM 2034</strain>
    </source>
</reference>
<accession>A0A979G8X2</accession>
<dbReference type="Proteomes" id="UP000002215">
    <property type="component" value="Chromosome"/>
</dbReference>
<keyword evidence="4" id="KW-0378">Hydrolase</keyword>
<proteinExistence type="inferred from homology"/>
<dbReference type="GO" id="GO:0017057">
    <property type="term" value="F:6-phosphogluconolactonase activity"/>
    <property type="evidence" value="ECO:0007669"/>
    <property type="project" value="UniProtKB-EC"/>
</dbReference>
<dbReference type="EMBL" id="CP001699">
    <property type="protein sequence ID" value="ACU62955.1"/>
    <property type="molecule type" value="Genomic_DNA"/>
</dbReference>
<dbReference type="Pfam" id="PF10282">
    <property type="entry name" value="Lactonase"/>
    <property type="match status" value="1"/>
</dbReference>
<dbReference type="KEGG" id="cpi:Cpin_5526"/>
<reference evidence="4 5" key="2">
    <citation type="journal article" date="2010" name="Stand. Genomic Sci.">
        <title>Complete genome sequence of Chitinophaga pinensis type strain (UQM 2034).</title>
        <authorList>
            <person name="Glavina Del Rio T."/>
            <person name="Abt B."/>
            <person name="Spring S."/>
            <person name="Lapidus A."/>
            <person name="Nolan M."/>
            <person name="Tice H."/>
            <person name="Copeland A."/>
            <person name="Cheng J.F."/>
            <person name="Chen F."/>
            <person name="Bruce D."/>
            <person name="Goodwin L."/>
            <person name="Pitluck S."/>
            <person name="Ivanova N."/>
            <person name="Mavromatis K."/>
            <person name="Mikhailova N."/>
            <person name="Pati A."/>
            <person name="Chen A."/>
            <person name="Palaniappan K."/>
            <person name="Land M."/>
            <person name="Hauser L."/>
            <person name="Chang Y.J."/>
            <person name="Jeffries C.D."/>
            <person name="Chain P."/>
            <person name="Saunders E."/>
            <person name="Detter J.C."/>
            <person name="Brettin T."/>
            <person name="Rohde M."/>
            <person name="Goker M."/>
            <person name="Bristow J."/>
            <person name="Eisen J.A."/>
            <person name="Markowitz V."/>
            <person name="Hugenholtz P."/>
            <person name="Kyrpides N.C."/>
            <person name="Klenk H.P."/>
            <person name="Lucas S."/>
        </authorList>
    </citation>
    <scope>NUCLEOTIDE SEQUENCE [LARGE SCALE GENOMIC DNA]</scope>
    <source>
        <strain evidence="5">ATCC 43595 / DSM 2588 / LMG 13176 / NBRC 15968 / NCIMB 11800 / UQM 2034</strain>
    </source>
</reference>
<dbReference type="InterPro" id="IPR050282">
    <property type="entry name" value="Cycloisomerase_2"/>
</dbReference>
<keyword evidence="2" id="KW-0313">Glucose metabolism</keyword>
<dbReference type="AlphaFoldDB" id="A0A979G8X2"/>